<dbReference type="PANTHER" id="PTHR43292">
    <property type="entry name" value="ACYL-COA DEHYDROGENASE"/>
    <property type="match status" value="1"/>
</dbReference>
<sequence length="732" mass="78962">MSVSPYPTCEERIMIRQAIRSLVSEFWALENMEHMTERANDPGRFHELNRMLAEQGSLLMGTEPAYGGWRDILAVMEEMGRVGVPSAFLSAVLANLALAGCEAAVQLVEDIGTGVAVVSWVLPIGADTVSVEEYGGTWRGKAECVEHAGVSSHIAVLQAGGRLAVFDRDSDAIEVSTTPSLSDPHWSSVTMEDAKPLFEIDLVDERSTELLQLAQLGMLARALGAAARGFEQATDYAKERRQFGQPIGRFQAVQHKLANSFIELAGVRLLLDGAAQSHDAGESCWLPLAQAAQAFGSSALRQVALENHHVLGAIGYSDEHEATHQFRRIHSDTLCLGGPLQANAGLASYLLDQGCTMPDYDLGEAGNAKREEIRAWLKTNWDAGQGGSDSDARKLLGSNGLISFAWPTKFSGTGATPVEEMALLEAFEEAEIPETAYASPQIQAHAIMAYGSVEQQAEFLPKLASGEVQFCLGYSEPGSGSDLASLRTTAVLDGDEWVINGEKIWTTLAESADYMWLAARTDPEAKAPHAGISIFIVPMDSPGMTVRPSLALYGKTFCHEFLDDVRVPGDALVGELNGGWTVLTAALAVERSIMGGYVSKVRKKFSYLCKAVRDNPRLASNFQVRDRIGRMAAEIEVSRRLYVAALQIAEQGNVPIVEASVSGVFNSELMERLGEMALDILGPRAVLSKDSDGAVAGDLEQMLRHAIMMVVGGGTNEIQRNLIAQRGLGLPR</sequence>
<name>A0A5B0X1U2_9GAMM</name>
<evidence type="ECO:0000259" key="7">
    <source>
        <dbReference type="Pfam" id="PF02770"/>
    </source>
</evidence>
<comment type="caution">
    <text evidence="9">The sequence shown here is derived from an EMBL/GenBank/DDBJ whole genome shotgun (WGS) entry which is preliminary data.</text>
</comment>
<evidence type="ECO:0000313" key="9">
    <source>
        <dbReference type="EMBL" id="KAA1192665.1"/>
    </source>
</evidence>
<evidence type="ECO:0000259" key="8">
    <source>
        <dbReference type="Pfam" id="PF02771"/>
    </source>
</evidence>
<organism evidence="9 10">
    <name type="scientific">Pseudohalioglobus sediminis</name>
    <dbReference type="NCBI Taxonomy" id="2606449"/>
    <lineage>
        <taxon>Bacteria</taxon>
        <taxon>Pseudomonadati</taxon>
        <taxon>Pseudomonadota</taxon>
        <taxon>Gammaproteobacteria</taxon>
        <taxon>Cellvibrionales</taxon>
        <taxon>Halieaceae</taxon>
        <taxon>Pseudohalioglobus</taxon>
    </lineage>
</organism>
<dbReference type="GO" id="GO:0050660">
    <property type="term" value="F:flavin adenine dinucleotide binding"/>
    <property type="evidence" value="ECO:0007669"/>
    <property type="project" value="InterPro"/>
</dbReference>
<keyword evidence="3" id="KW-0285">Flavoprotein</keyword>
<dbReference type="FunFam" id="2.40.110.10:FF:000002">
    <property type="entry name" value="Acyl-CoA dehydrogenase fadE12"/>
    <property type="match status" value="1"/>
</dbReference>
<gene>
    <name evidence="9" type="ORF">F0M18_08370</name>
</gene>
<evidence type="ECO:0000256" key="2">
    <source>
        <dbReference type="ARBA" id="ARBA00009347"/>
    </source>
</evidence>
<feature type="domain" description="Acyl-CoA dehydrogenase/oxidase C-terminal" evidence="6">
    <location>
        <begin position="577"/>
        <end position="727"/>
    </location>
</feature>
<evidence type="ECO:0000259" key="6">
    <source>
        <dbReference type="Pfam" id="PF00441"/>
    </source>
</evidence>
<dbReference type="AlphaFoldDB" id="A0A5B0X1U2"/>
<keyword evidence="10" id="KW-1185">Reference proteome</keyword>
<dbReference type="InterPro" id="IPR006091">
    <property type="entry name" value="Acyl-CoA_Oxase/DH_mid-dom"/>
</dbReference>
<accession>A0A5B0X1U2</accession>
<feature type="domain" description="Acyl-CoA dehydrogenase/oxidase C-terminal" evidence="6">
    <location>
        <begin position="209"/>
        <end position="335"/>
    </location>
</feature>
<dbReference type="Gene3D" id="1.20.140.10">
    <property type="entry name" value="Butyryl-CoA Dehydrogenase, subunit A, domain 3"/>
    <property type="match status" value="2"/>
</dbReference>
<dbReference type="InterPro" id="IPR046373">
    <property type="entry name" value="Acyl-CoA_Oxase/DH_mid-dom_sf"/>
</dbReference>
<evidence type="ECO:0000313" key="10">
    <source>
        <dbReference type="Proteomes" id="UP000323708"/>
    </source>
</evidence>
<dbReference type="Gene3D" id="1.10.540.10">
    <property type="entry name" value="Acyl-CoA dehydrogenase/oxidase, N-terminal domain"/>
    <property type="match status" value="2"/>
</dbReference>
<dbReference type="GO" id="GO:0016627">
    <property type="term" value="F:oxidoreductase activity, acting on the CH-CH group of donors"/>
    <property type="evidence" value="ECO:0007669"/>
    <property type="project" value="InterPro"/>
</dbReference>
<dbReference type="SUPFAM" id="SSF47203">
    <property type="entry name" value="Acyl-CoA dehydrogenase C-terminal domain-like"/>
    <property type="match status" value="2"/>
</dbReference>
<dbReference type="InterPro" id="IPR013786">
    <property type="entry name" value="AcylCoA_DH/ox_N"/>
</dbReference>
<comment type="cofactor">
    <cofactor evidence="1">
        <name>FAD</name>
        <dbReference type="ChEBI" id="CHEBI:57692"/>
    </cofactor>
</comment>
<dbReference type="InterPro" id="IPR036250">
    <property type="entry name" value="AcylCo_DH-like_C"/>
</dbReference>
<feature type="domain" description="Acyl-CoA dehydrogenase/oxidase N-terminal" evidence="8">
    <location>
        <begin position="380"/>
        <end position="467"/>
    </location>
</feature>
<comment type="similarity">
    <text evidence="2">Belongs to the acyl-CoA dehydrogenase family.</text>
</comment>
<dbReference type="Pfam" id="PF02770">
    <property type="entry name" value="Acyl-CoA_dh_M"/>
    <property type="match status" value="1"/>
</dbReference>
<dbReference type="Proteomes" id="UP000323708">
    <property type="component" value="Unassembled WGS sequence"/>
</dbReference>
<dbReference type="InterPro" id="IPR052161">
    <property type="entry name" value="Mycobact_Acyl-CoA_DH"/>
</dbReference>
<dbReference type="PANTHER" id="PTHR43292:SF3">
    <property type="entry name" value="ACYL-COA DEHYDROGENASE FADE29"/>
    <property type="match status" value="1"/>
</dbReference>
<dbReference type="Gene3D" id="2.40.110.10">
    <property type="entry name" value="Butyryl-CoA Dehydrogenase, subunit A, domain 2"/>
    <property type="match status" value="1"/>
</dbReference>
<evidence type="ECO:0000256" key="3">
    <source>
        <dbReference type="ARBA" id="ARBA00022630"/>
    </source>
</evidence>
<dbReference type="EMBL" id="VTUX01000003">
    <property type="protein sequence ID" value="KAA1192665.1"/>
    <property type="molecule type" value="Genomic_DNA"/>
</dbReference>
<feature type="domain" description="Acyl-CoA oxidase/dehydrogenase middle" evidence="7">
    <location>
        <begin position="471"/>
        <end position="555"/>
    </location>
</feature>
<dbReference type="InterPro" id="IPR037069">
    <property type="entry name" value="AcylCoA_DH/ox_N_sf"/>
</dbReference>
<dbReference type="GO" id="GO:0005886">
    <property type="term" value="C:plasma membrane"/>
    <property type="evidence" value="ECO:0007669"/>
    <property type="project" value="TreeGrafter"/>
</dbReference>
<proteinExistence type="inferred from homology"/>
<dbReference type="Pfam" id="PF02771">
    <property type="entry name" value="Acyl-CoA_dh_N"/>
    <property type="match status" value="1"/>
</dbReference>
<keyword evidence="5" id="KW-0560">Oxidoreductase</keyword>
<reference evidence="9 10" key="1">
    <citation type="submission" date="2019-09" db="EMBL/GenBank/DDBJ databases">
        <authorList>
            <person name="Chen X.-Y."/>
        </authorList>
    </citation>
    <scope>NUCLEOTIDE SEQUENCE [LARGE SCALE GENOMIC DNA]</scope>
    <source>
        <strain evidence="9 10">NY5</strain>
    </source>
</reference>
<dbReference type="InterPro" id="IPR009075">
    <property type="entry name" value="AcylCo_DH/oxidase_C"/>
</dbReference>
<dbReference type="SUPFAM" id="SSF56645">
    <property type="entry name" value="Acyl-CoA dehydrogenase NM domain-like"/>
    <property type="match status" value="2"/>
</dbReference>
<keyword evidence="4" id="KW-0274">FAD</keyword>
<evidence type="ECO:0000256" key="5">
    <source>
        <dbReference type="ARBA" id="ARBA00023002"/>
    </source>
</evidence>
<evidence type="ECO:0000256" key="4">
    <source>
        <dbReference type="ARBA" id="ARBA00022827"/>
    </source>
</evidence>
<dbReference type="InterPro" id="IPR009100">
    <property type="entry name" value="AcylCoA_DH/oxidase_NM_dom_sf"/>
</dbReference>
<dbReference type="Pfam" id="PF00441">
    <property type="entry name" value="Acyl-CoA_dh_1"/>
    <property type="match status" value="2"/>
</dbReference>
<evidence type="ECO:0000256" key="1">
    <source>
        <dbReference type="ARBA" id="ARBA00001974"/>
    </source>
</evidence>
<dbReference type="RefSeq" id="WP_149610948.1">
    <property type="nucleotide sequence ID" value="NZ_VTUX01000003.1"/>
</dbReference>
<protein>
    <submittedName>
        <fullName evidence="9">Acyl-CoA dehydrogenase</fullName>
    </submittedName>
</protein>